<name>A0A3M5WV05_9PSED</name>
<protein>
    <submittedName>
        <fullName evidence="1">Uncharacterized protein</fullName>
    </submittedName>
</protein>
<accession>A0A3M5WV05</accession>
<sequence length="46" mass="5283">MAWMCVAARTCDAERHGLHANAEHWHDGYLKIDHRATQDLYKAMSA</sequence>
<evidence type="ECO:0000313" key="2">
    <source>
        <dbReference type="Proteomes" id="UP000271152"/>
    </source>
</evidence>
<dbReference type="Proteomes" id="UP000271152">
    <property type="component" value="Unassembled WGS sequence"/>
</dbReference>
<organism evidence="1 2">
    <name type="scientific">Pseudomonas syringae pv. apii</name>
    <dbReference type="NCBI Taxonomy" id="81036"/>
    <lineage>
        <taxon>Bacteria</taxon>
        <taxon>Pseudomonadati</taxon>
        <taxon>Pseudomonadota</taxon>
        <taxon>Gammaproteobacteria</taxon>
        <taxon>Pseudomonadales</taxon>
        <taxon>Pseudomonadaceae</taxon>
        <taxon>Pseudomonas</taxon>
    </lineage>
</organism>
<proteinExistence type="predicted"/>
<gene>
    <name evidence="1" type="ORF">ALP23_102392</name>
</gene>
<dbReference type="EMBL" id="RBUG01000062">
    <property type="protein sequence ID" value="RMU73584.1"/>
    <property type="molecule type" value="Genomic_DNA"/>
</dbReference>
<dbReference type="AlphaFoldDB" id="A0A3M5WV05"/>
<comment type="caution">
    <text evidence="1">The sequence shown here is derived from an EMBL/GenBank/DDBJ whole genome shotgun (WGS) entry which is preliminary data.</text>
</comment>
<reference evidence="1 2" key="1">
    <citation type="submission" date="2018-08" db="EMBL/GenBank/DDBJ databases">
        <title>Recombination of ecologically and evolutionarily significant loci maintains genetic cohesion in the Pseudomonas syringae species complex.</title>
        <authorList>
            <person name="Dillon M."/>
            <person name="Thakur S."/>
            <person name="Almeida R.N.D."/>
            <person name="Weir B.S."/>
            <person name="Guttman D.S."/>
        </authorList>
    </citation>
    <scope>NUCLEOTIDE SEQUENCE [LARGE SCALE GENOMIC DNA]</scope>
    <source>
        <strain evidence="1 2">ICMP 11947</strain>
    </source>
</reference>
<evidence type="ECO:0000313" key="1">
    <source>
        <dbReference type="EMBL" id="RMU73584.1"/>
    </source>
</evidence>